<dbReference type="EMBL" id="LIAE01006632">
    <property type="protein sequence ID" value="PAV86783.1"/>
    <property type="molecule type" value="Genomic_DNA"/>
</dbReference>
<dbReference type="Proteomes" id="UP000218231">
    <property type="component" value="Unassembled WGS sequence"/>
</dbReference>
<organism evidence="1 2">
    <name type="scientific">Diploscapter pachys</name>
    <dbReference type="NCBI Taxonomy" id="2018661"/>
    <lineage>
        <taxon>Eukaryota</taxon>
        <taxon>Metazoa</taxon>
        <taxon>Ecdysozoa</taxon>
        <taxon>Nematoda</taxon>
        <taxon>Chromadorea</taxon>
        <taxon>Rhabditida</taxon>
        <taxon>Rhabditina</taxon>
        <taxon>Rhabditomorpha</taxon>
        <taxon>Rhabditoidea</taxon>
        <taxon>Rhabditidae</taxon>
        <taxon>Diploscapter</taxon>
    </lineage>
</organism>
<sequence length="78" mass="8574">MQISSTFADKICSNRVHSIGPVEQSHIARPVDRPKDDDFMAEQFIENPSEALIESIGPGCLSIEEQESCYIESTDSSG</sequence>
<dbReference type="STRING" id="2018661.A0A2A2LKN1"/>
<reference evidence="1 2" key="1">
    <citation type="journal article" date="2017" name="Curr. Biol.">
        <title>Genome architecture and evolution of a unichromosomal asexual nematode.</title>
        <authorList>
            <person name="Fradin H."/>
            <person name="Zegar C."/>
            <person name="Gutwein M."/>
            <person name="Lucas J."/>
            <person name="Kovtun M."/>
            <person name="Corcoran D."/>
            <person name="Baugh L.R."/>
            <person name="Kiontke K."/>
            <person name="Gunsalus K."/>
            <person name="Fitch D.H."/>
            <person name="Piano F."/>
        </authorList>
    </citation>
    <scope>NUCLEOTIDE SEQUENCE [LARGE SCALE GENOMIC DNA]</scope>
    <source>
        <strain evidence="1">PF1309</strain>
    </source>
</reference>
<dbReference type="AlphaFoldDB" id="A0A2A2LKN1"/>
<comment type="caution">
    <text evidence="1">The sequence shown here is derived from an EMBL/GenBank/DDBJ whole genome shotgun (WGS) entry which is preliminary data.</text>
</comment>
<proteinExistence type="predicted"/>
<gene>
    <name evidence="1" type="ORF">WR25_25914</name>
</gene>
<evidence type="ECO:0000313" key="2">
    <source>
        <dbReference type="Proteomes" id="UP000218231"/>
    </source>
</evidence>
<keyword evidence="2" id="KW-1185">Reference proteome</keyword>
<protein>
    <submittedName>
        <fullName evidence="1">Uncharacterized protein</fullName>
    </submittedName>
</protein>
<evidence type="ECO:0000313" key="1">
    <source>
        <dbReference type="EMBL" id="PAV86783.1"/>
    </source>
</evidence>
<name>A0A2A2LKN1_9BILA</name>
<dbReference type="OrthoDB" id="10489065at2759"/>
<accession>A0A2A2LKN1</accession>